<keyword evidence="6" id="KW-0443">Lipid metabolism</keyword>
<dbReference type="SUPFAM" id="SSF48179">
    <property type="entry name" value="6-phosphogluconate dehydrogenase C-terminal domain-like"/>
    <property type="match status" value="2"/>
</dbReference>
<evidence type="ECO:0000256" key="5">
    <source>
        <dbReference type="ARBA" id="ARBA00023027"/>
    </source>
</evidence>
<evidence type="ECO:0000256" key="7">
    <source>
        <dbReference type="ARBA" id="ARBA00049556"/>
    </source>
</evidence>
<evidence type="ECO:0000259" key="9">
    <source>
        <dbReference type="Pfam" id="PF02737"/>
    </source>
</evidence>
<accession>A1B712</accession>
<evidence type="ECO:0000256" key="3">
    <source>
        <dbReference type="ARBA" id="ARBA00022963"/>
    </source>
</evidence>
<dbReference type="Pfam" id="PF00725">
    <property type="entry name" value="3HCDH"/>
    <property type="match status" value="2"/>
</dbReference>
<dbReference type="Pfam" id="PF00378">
    <property type="entry name" value="ECH_1"/>
    <property type="match status" value="1"/>
</dbReference>
<dbReference type="PANTHER" id="PTHR48075:SF7">
    <property type="entry name" value="3-HYDROXYACYL-COA DEHYDROGENASE-RELATED"/>
    <property type="match status" value="1"/>
</dbReference>
<keyword evidence="2" id="KW-0276">Fatty acid metabolism</keyword>
<dbReference type="UniPathway" id="UPA00659"/>
<name>A1B712_PARDP</name>
<dbReference type="SUPFAM" id="SSF51735">
    <property type="entry name" value="NAD(P)-binding Rossmann-fold domains"/>
    <property type="match status" value="1"/>
</dbReference>
<dbReference type="Gene3D" id="1.10.1040.50">
    <property type="match status" value="1"/>
</dbReference>
<gene>
    <name evidence="10" type="ordered locus">Pden_3225</name>
</gene>
<sequence>MITAIEKVAVLGAGVMGAGIAAHLANAGVRVVLLDVDKAAADAGIRRARDEGGFMDPAFAARIATGSTVRDLSLLADADWIVEALPERLALKQSLYRQLQGIRKPGSILSSNTSTIPLAALVGGMAGDFAADFLITHFFNPPRRMRLLELVAGPATRPEIVALITDFCDRRLGKDVVSCRDTPGFIANRIGNYWMITAQNEAIRLGLDIEDADAIIGRPFGIPATGIFGLMDLVGIDLVPTVIRSLQDALPPEDAINAYEAEPPIVGRLIAEGRTGRKAGAGYFRRSAGRVQEVMDLKTGDYRAKRDGIPACVAETHGDPRKLMEHDSTGGEYALRVMQGTLAYAASLAPKIADGPDAVDDAMRGGYGWSIGPFEMIDRLGPDWLAGVIAASGETLPPYLALAAERGGFHSIRDRIRTALLPDGGTAPRRRTEGALSLGELTQSGKPFADNGCAALWDIGEGVACLEIRTKMNTLSPPLLEAIDKALDAVGQNFRALVIGSDAPRFSAGADLSALLRAVEAGGPDELLRTIHAGQRVFAAIKRAPFPVVGAATGIALGGGCELLLHCDAIQAHADLQMGLVETKVGLVPGWGGCKELLLRTTAAPSGGRGPAAIAASVFDVIANARVSSSAFDARKLGYLRPSDNITMNLDRLLADARQCALELADGYAAPQAETLALAGPSGLSGLEAQIDSGVLSGRMTAHDRQIGLALVGILTGGALADPIRPLSEDELLALEAEAFIELFYTPQTRDRIDHMLATGKPLRN</sequence>
<proteinExistence type="predicted"/>
<dbReference type="PANTHER" id="PTHR48075">
    <property type="entry name" value="3-HYDROXYACYL-COA DEHYDROGENASE FAMILY PROTEIN"/>
    <property type="match status" value="1"/>
</dbReference>
<dbReference type="CDD" id="cd06558">
    <property type="entry name" value="crotonase-like"/>
    <property type="match status" value="1"/>
</dbReference>
<organism evidence="10 11">
    <name type="scientific">Paracoccus denitrificans (strain Pd 1222)</name>
    <dbReference type="NCBI Taxonomy" id="318586"/>
    <lineage>
        <taxon>Bacteria</taxon>
        <taxon>Pseudomonadati</taxon>
        <taxon>Pseudomonadota</taxon>
        <taxon>Alphaproteobacteria</taxon>
        <taxon>Rhodobacterales</taxon>
        <taxon>Paracoccaceae</taxon>
        <taxon>Paracoccus</taxon>
    </lineage>
</organism>
<comment type="pathway">
    <text evidence="1">Lipid metabolism; fatty acid beta-oxidation.</text>
</comment>
<evidence type="ECO:0000259" key="8">
    <source>
        <dbReference type="Pfam" id="PF00725"/>
    </source>
</evidence>
<feature type="domain" description="3-hydroxyacyl-CoA dehydrogenase C-terminal" evidence="8">
    <location>
        <begin position="355"/>
        <end position="396"/>
    </location>
</feature>
<dbReference type="Proteomes" id="UP000000361">
    <property type="component" value="Chromosome 2"/>
</dbReference>
<comment type="catalytic activity">
    <reaction evidence="7">
        <text>a (3S)-3-hydroxyacyl-CoA + NAD(+) = a 3-oxoacyl-CoA + NADH + H(+)</text>
        <dbReference type="Rhea" id="RHEA:22432"/>
        <dbReference type="ChEBI" id="CHEBI:15378"/>
        <dbReference type="ChEBI" id="CHEBI:57318"/>
        <dbReference type="ChEBI" id="CHEBI:57540"/>
        <dbReference type="ChEBI" id="CHEBI:57945"/>
        <dbReference type="ChEBI" id="CHEBI:90726"/>
        <dbReference type="EC" id="1.1.1.35"/>
    </reaction>
</comment>
<reference evidence="11" key="1">
    <citation type="submission" date="2006-12" db="EMBL/GenBank/DDBJ databases">
        <title>Complete sequence of chromosome 2 of Paracoccus denitrificans PD1222.</title>
        <authorList>
            <person name="Copeland A."/>
            <person name="Lucas S."/>
            <person name="Lapidus A."/>
            <person name="Barry K."/>
            <person name="Detter J.C."/>
            <person name="Glavina del Rio T."/>
            <person name="Hammon N."/>
            <person name="Israni S."/>
            <person name="Dalin E."/>
            <person name="Tice H."/>
            <person name="Pitluck S."/>
            <person name="Munk A.C."/>
            <person name="Brettin T."/>
            <person name="Bruce D."/>
            <person name="Han C."/>
            <person name="Tapia R."/>
            <person name="Gilna P."/>
            <person name="Schmutz J."/>
            <person name="Larimer F."/>
            <person name="Land M."/>
            <person name="Hauser L."/>
            <person name="Kyrpides N."/>
            <person name="Lykidis A."/>
            <person name="Spiro S."/>
            <person name="Richardson D.J."/>
            <person name="Moir J.W.B."/>
            <person name="Ferguson S.J."/>
            <person name="van Spanning R.J.M."/>
            <person name="Richardson P."/>
        </authorList>
    </citation>
    <scope>NUCLEOTIDE SEQUENCE [LARGE SCALE GENOMIC DNA]</scope>
    <source>
        <strain evidence="11">Pd 1222</strain>
    </source>
</reference>
<dbReference type="Gene3D" id="3.40.50.720">
    <property type="entry name" value="NAD(P)-binding Rossmann-like Domain"/>
    <property type="match status" value="1"/>
</dbReference>
<dbReference type="InterPro" id="IPR006108">
    <property type="entry name" value="3HC_DH_C"/>
</dbReference>
<dbReference type="KEGG" id="pde:Pden_3225"/>
<keyword evidence="4 10" id="KW-0560">Oxidoreductase</keyword>
<keyword evidence="5" id="KW-0520">NAD</keyword>
<dbReference type="InterPro" id="IPR029045">
    <property type="entry name" value="ClpP/crotonase-like_dom_sf"/>
</dbReference>
<dbReference type="eggNOG" id="COG1250">
    <property type="taxonomic scope" value="Bacteria"/>
</dbReference>
<dbReference type="Pfam" id="PF02737">
    <property type="entry name" value="3HCDH_N"/>
    <property type="match status" value="1"/>
</dbReference>
<keyword evidence="11" id="KW-1185">Reference proteome</keyword>
<evidence type="ECO:0000256" key="2">
    <source>
        <dbReference type="ARBA" id="ARBA00022832"/>
    </source>
</evidence>
<dbReference type="HOGENOM" id="CLU_010448_0_0_5"/>
<dbReference type="InterPro" id="IPR001753">
    <property type="entry name" value="Enoyl-CoA_hydra/iso"/>
</dbReference>
<feature type="domain" description="3-hydroxyacyl-CoA dehydrogenase NAD binding" evidence="9">
    <location>
        <begin position="7"/>
        <end position="181"/>
    </location>
</feature>
<evidence type="ECO:0000256" key="4">
    <source>
        <dbReference type="ARBA" id="ARBA00023002"/>
    </source>
</evidence>
<dbReference type="STRING" id="318586.Pden_3225"/>
<dbReference type="GO" id="GO:0006635">
    <property type="term" value="P:fatty acid beta-oxidation"/>
    <property type="evidence" value="ECO:0007669"/>
    <property type="project" value="UniProtKB-UniPathway"/>
</dbReference>
<feature type="domain" description="3-hydroxyacyl-CoA dehydrogenase C-terminal" evidence="8">
    <location>
        <begin position="184"/>
        <end position="284"/>
    </location>
</feature>
<evidence type="ECO:0000256" key="1">
    <source>
        <dbReference type="ARBA" id="ARBA00005005"/>
    </source>
</evidence>
<protein>
    <submittedName>
        <fullName evidence="10">3-hydroxyacyl-CoA dehydrogenase</fullName>
        <ecNumber evidence="10">1.1.1.35</ecNumber>
    </submittedName>
</protein>
<dbReference type="eggNOG" id="COG1024">
    <property type="taxonomic scope" value="Bacteria"/>
</dbReference>
<dbReference type="InterPro" id="IPR008927">
    <property type="entry name" value="6-PGluconate_DH-like_C_sf"/>
</dbReference>
<dbReference type="OrthoDB" id="5389341at2"/>
<dbReference type="EMBL" id="CP000490">
    <property type="protein sequence ID" value="ABL71306.1"/>
    <property type="molecule type" value="Genomic_DNA"/>
</dbReference>
<keyword evidence="3" id="KW-0442">Lipid degradation</keyword>
<evidence type="ECO:0000313" key="10">
    <source>
        <dbReference type="EMBL" id="ABL71306.1"/>
    </source>
</evidence>
<dbReference type="InterPro" id="IPR006176">
    <property type="entry name" value="3-OHacyl-CoA_DH_NAD-bd"/>
</dbReference>
<dbReference type="Gene3D" id="3.90.226.10">
    <property type="entry name" value="2-enoyl-CoA Hydratase, Chain A, domain 1"/>
    <property type="match status" value="1"/>
</dbReference>
<dbReference type="RefSeq" id="WP_011749491.1">
    <property type="nucleotide sequence ID" value="NC_008687.1"/>
</dbReference>
<evidence type="ECO:0000256" key="6">
    <source>
        <dbReference type="ARBA" id="ARBA00023098"/>
    </source>
</evidence>
<dbReference type="SUPFAM" id="SSF52096">
    <property type="entry name" value="ClpP/crotonase"/>
    <property type="match status" value="1"/>
</dbReference>
<dbReference type="GO" id="GO:0070403">
    <property type="term" value="F:NAD+ binding"/>
    <property type="evidence" value="ECO:0007669"/>
    <property type="project" value="InterPro"/>
</dbReference>
<dbReference type="EnsemblBacteria" id="ABL71306">
    <property type="protein sequence ID" value="ABL71306"/>
    <property type="gene ID" value="Pden_3225"/>
</dbReference>
<dbReference type="GO" id="GO:0003857">
    <property type="term" value="F:(3S)-3-hydroxyacyl-CoA dehydrogenase (NAD+) activity"/>
    <property type="evidence" value="ECO:0007669"/>
    <property type="project" value="UniProtKB-EC"/>
</dbReference>
<evidence type="ECO:0000313" key="11">
    <source>
        <dbReference type="Proteomes" id="UP000000361"/>
    </source>
</evidence>
<dbReference type="InterPro" id="IPR036291">
    <property type="entry name" value="NAD(P)-bd_dom_sf"/>
</dbReference>
<dbReference type="AlphaFoldDB" id="A1B712"/>
<dbReference type="EC" id="1.1.1.35" evidence="10"/>